<evidence type="ECO:0000313" key="3">
    <source>
        <dbReference type="EMBL" id="BDR54437.1"/>
    </source>
</evidence>
<feature type="region of interest" description="Disordered" evidence="2">
    <location>
        <begin position="284"/>
        <end position="326"/>
    </location>
</feature>
<dbReference type="InterPro" id="IPR023365">
    <property type="entry name" value="Sortase_dom-sf"/>
</dbReference>
<dbReference type="InterPro" id="IPR042002">
    <property type="entry name" value="Sortase_C"/>
</dbReference>
<dbReference type="Pfam" id="PF04203">
    <property type="entry name" value="Sortase"/>
    <property type="match status" value="1"/>
</dbReference>
<sequence length="326" mass="35776">MKPANSGRGSALLVFVLVLAGTVSLLYPTASSWVAQYEQSRLIAHGVPDSRKEDRSKAKRELAVARAYNDDLHSVASYRANTNQPVSKAGTDQHEQYLKALDAGNGLMARLQIPGIRLDLPVYHGTSDDTLLQGIGHLEGTSLPVGGQGTHAVLTGHRGLATATMFTNLNQVKQGDRFTLSSFGEVLTYEVVRTQVVDPDQTRSLKPVEGQDLVTLVTCTPLGVNTQRIFVTGQRIYPTPEKDKKAAATRPTIPDFPYWTLIIAVVFLGDSYWLYRNLKTGKPTVLTGTIPNGPKHKHTHRKTAAHKQSSKRSRKTIKPHHHANNH</sequence>
<dbReference type="SUPFAM" id="SSF63817">
    <property type="entry name" value="Sortase"/>
    <property type="match status" value="1"/>
</dbReference>
<gene>
    <name evidence="3" type="ORF">KIMH_05480</name>
</gene>
<keyword evidence="4" id="KW-1185">Reference proteome</keyword>
<dbReference type="InterPro" id="IPR005754">
    <property type="entry name" value="Sortase"/>
</dbReference>
<accession>A0ABN6SGU1</accession>
<dbReference type="EMBL" id="AP026800">
    <property type="protein sequence ID" value="BDR54437.1"/>
    <property type="molecule type" value="Genomic_DNA"/>
</dbReference>
<name>A0ABN6SGU1_9BIFI</name>
<dbReference type="NCBIfam" id="NF033745">
    <property type="entry name" value="class_C_sortase"/>
    <property type="match status" value="1"/>
</dbReference>
<dbReference type="CDD" id="cd05827">
    <property type="entry name" value="Sortase_C"/>
    <property type="match status" value="1"/>
</dbReference>
<dbReference type="Gene3D" id="2.40.260.10">
    <property type="entry name" value="Sortase"/>
    <property type="match status" value="1"/>
</dbReference>
<keyword evidence="1" id="KW-0378">Hydrolase</keyword>
<protein>
    <recommendedName>
        <fullName evidence="5">Sortase</fullName>
    </recommendedName>
</protein>
<proteinExistence type="predicted"/>
<reference evidence="3 4" key="1">
    <citation type="journal article" date="2023" name="Microbiol. Spectr.">
        <title>Symbiosis of Carpenter Bees with Uncharacterized Lactic Acid Bacteria Showing NAD Auxotrophy.</title>
        <authorList>
            <person name="Kawasaki S."/>
            <person name="Ozawa K."/>
            <person name="Mori T."/>
            <person name="Yamamoto A."/>
            <person name="Ito M."/>
            <person name="Ohkuma M."/>
            <person name="Sakamoto M."/>
            <person name="Matsutani M."/>
        </authorList>
    </citation>
    <scope>NUCLEOTIDE SEQUENCE [LARGE SCALE GENOMIC DNA]</scope>
    <source>
        <strain evidence="3 4">KimH</strain>
    </source>
</reference>
<evidence type="ECO:0008006" key="5">
    <source>
        <dbReference type="Google" id="ProtNLM"/>
    </source>
</evidence>
<dbReference type="NCBIfam" id="TIGR01076">
    <property type="entry name" value="sortase_fam"/>
    <property type="match status" value="1"/>
</dbReference>
<dbReference type="Proteomes" id="UP001321748">
    <property type="component" value="Chromosome"/>
</dbReference>
<organism evidence="3 4">
    <name type="scientific">Bombiscardovia apis</name>
    <dbReference type="NCBI Taxonomy" id="2932182"/>
    <lineage>
        <taxon>Bacteria</taxon>
        <taxon>Bacillati</taxon>
        <taxon>Actinomycetota</taxon>
        <taxon>Actinomycetes</taxon>
        <taxon>Bifidobacteriales</taxon>
        <taxon>Bifidobacteriaceae</taxon>
        <taxon>Bombiscardovia</taxon>
    </lineage>
</organism>
<evidence type="ECO:0000256" key="2">
    <source>
        <dbReference type="SAM" id="MobiDB-lite"/>
    </source>
</evidence>
<evidence type="ECO:0000256" key="1">
    <source>
        <dbReference type="ARBA" id="ARBA00022801"/>
    </source>
</evidence>
<feature type="compositionally biased region" description="Basic residues" evidence="2">
    <location>
        <begin position="294"/>
        <end position="326"/>
    </location>
</feature>
<evidence type="ECO:0000313" key="4">
    <source>
        <dbReference type="Proteomes" id="UP001321748"/>
    </source>
</evidence>